<dbReference type="EMBL" id="AKAU01000261">
    <property type="protein sequence ID" value="EIM94731.1"/>
    <property type="molecule type" value="Genomic_DNA"/>
</dbReference>
<dbReference type="Proteomes" id="UP000004980">
    <property type="component" value="Unassembled WGS sequence"/>
</dbReference>
<dbReference type="SUPFAM" id="SSF51261">
    <property type="entry name" value="Duplicated hybrid motif"/>
    <property type="match status" value="1"/>
</dbReference>
<keyword evidence="3" id="KW-1185">Reference proteome</keyword>
<organism evidence="2 3">
    <name type="scientific">Paraburkholderia hospita</name>
    <dbReference type="NCBI Taxonomy" id="169430"/>
    <lineage>
        <taxon>Bacteria</taxon>
        <taxon>Pseudomonadati</taxon>
        <taxon>Pseudomonadota</taxon>
        <taxon>Betaproteobacteria</taxon>
        <taxon>Burkholderiales</taxon>
        <taxon>Burkholderiaceae</taxon>
        <taxon>Paraburkholderia</taxon>
    </lineage>
</organism>
<evidence type="ECO:0000313" key="2">
    <source>
        <dbReference type="EMBL" id="EIM94731.1"/>
    </source>
</evidence>
<dbReference type="Pfam" id="PF01551">
    <property type="entry name" value="Peptidase_M23"/>
    <property type="match status" value="1"/>
</dbReference>
<protein>
    <submittedName>
        <fullName evidence="2">Peptidase M23B</fullName>
    </submittedName>
</protein>
<dbReference type="Gene3D" id="2.70.70.10">
    <property type="entry name" value="Glucose Permease (Domain IIA)"/>
    <property type="match status" value="1"/>
</dbReference>
<evidence type="ECO:0000313" key="3">
    <source>
        <dbReference type="Proteomes" id="UP000004980"/>
    </source>
</evidence>
<accession>A0ABN0F7Y0</accession>
<comment type="caution">
    <text evidence="2">The sequence shown here is derived from an EMBL/GenBank/DDBJ whole genome shotgun (WGS) entry which is preliminary data.</text>
</comment>
<feature type="domain" description="M23ase beta-sheet core" evidence="1">
    <location>
        <begin position="8"/>
        <end position="52"/>
    </location>
</feature>
<proteinExistence type="predicted"/>
<sequence length="56" mass="5832">MYAGTGIRKHGSLVIIKHDDTFITARGHNSVLLVKDGDGVGRGLPIAEVGGNDKCA</sequence>
<evidence type="ECO:0000259" key="1">
    <source>
        <dbReference type="Pfam" id="PF01551"/>
    </source>
</evidence>
<name>A0ABN0F7Y0_9BURK</name>
<reference evidence="2 3" key="1">
    <citation type="journal article" date="2012" name="J. Bacteriol.">
        <title>Draft Genome Sequence of the Soil Bacterium Burkholderia terrae Strain BS001, Which Interacts with Fungal Surface Structures.</title>
        <authorList>
            <person name="Nazir R."/>
            <person name="Hansen M.A."/>
            <person name="Sorensen S."/>
            <person name="van Elsas J.D."/>
        </authorList>
    </citation>
    <scope>NUCLEOTIDE SEQUENCE [LARGE SCALE GENOMIC DNA]</scope>
    <source>
        <strain evidence="2 3">BS001</strain>
    </source>
</reference>
<gene>
    <name evidence="2" type="ORF">WQE_42814</name>
</gene>
<dbReference type="InterPro" id="IPR011055">
    <property type="entry name" value="Dup_hybrid_motif"/>
</dbReference>
<dbReference type="InterPro" id="IPR016047">
    <property type="entry name" value="M23ase_b-sheet_dom"/>
</dbReference>